<gene>
    <name evidence="9" type="primary">til1</name>
    <name evidence="8" type="ORF">SJAG_05249</name>
</gene>
<dbReference type="PANTHER" id="PTHR43033:SF1">
    <property type="entry name" value="TRNA(ILE)-LYSIDINE SYNTHASE-RELATED"/>
    <property type="match status" value="1"/>
</dbReference>
<dbReference type="GO" id="GO:0032267">
    <property type="term" value="F:tRNA(Ile)-lysidine synthase activity"/>
    <property type="evidence" value="ECO:0007669"/>
    <property type="project" value="UniProtKB-EC"/>
</dbReference>
<dbReference type="InterPro" id="IPR014729">
    <property type="entry name" value="Rossmann-like_a/b/a_fold"/>
</dbReference>
<dbReference type="CDD" id="cd01992">
    <property type="entry name" value="TilS_N"/>
    <property type="match status" value="1"/>
</dbReference>
<dbReference type="AlphaFoldDB" id="B6JZ67"/>
<evidence type="ECO:0000256" key="3">
    <source>
        <dbReference type="ARBA" id="ARBA00022694"/>
    </source>
</evidence>
<name>B6JZ67_SCHJY</name>
<evidence type="ECO:0000313" key="8">
    <source>
        <dbReference type="EMBL" id="EEB06835.1"/>
    </source>
</evidence>
<reference evidence="8 10" key="1">
    <citation type="journal article" date="2011" name="Science">
        <title>Comparative functional genomics of the fission yeasts.</title>
        <authorList>
            <person name="Rhind N."/>
            <person name="Chen Z."/>
            <person name="Yassour M."/>
            <person name="Thompson D.A."/>
            <person name="Haas B.J."/>
            <person name="Habib N."/>
            <person name="Wapinski I."/>
            <person name="Roy S."/>
            <person name="Lin M.F."/>
            <person name="Heiman D.I."/>
            <person name="Young S.K."/>
            <person name="Furuya K."/>
            <person name="Guo Y."/>
            <person name="Pidoux A."/>
            <person name="Chen H.M."/>
            <person name="Robbertse B."/>
            <person name="Goldberg J.M."/>
            <person name="Aoki K."/>
            <person name="Bayne E.H."/>
            <person name="Berlin A.M."/>
            <person name="Desjardins C.A."/>
            <person name="Dobbs E."/>
            <person name="Dukaj L."/>
            <person name="Fan L."/>
            <person name="FitzGerald M.G."/>
            <person name="French C."/>
            <person name="Gujja S."/>
            <person name="Hansen K."/>
            <person name="Keifenheim D."/>
            <person name="Levin J.Z."/>
            <person name="Mosher R.A."/>
            <person name="Mueller C.A."/>
            <person name="Pfiffner J."/>
            <person name="Priest M."/>
            <person name="Russ C."/>
            <person name="Smialowska A."/>
            <person name="Swoboda P."/>
            <person name="Sykes S.M."/>
            <person name="Vaughn M."/>
            <person name="Vengrova S."/>
            <person name="Yoder R."/>
            <person name="Zeng Q."/>
            <person name="Allshire R."/>
            <person name="Baulcombe D."/>
            <person name="Birren B.W."/>
            <person name="Brown W."/>
            <person name="Ekwall K."/>
            <person name="Kellis M."/>
            <person name="Leatherwood J."/>
            <person name="Levin H."/>
            <person name="Margalit H."/>
            <person name="Martienssen R."/>
            <person name="Nieduszynski C.A."/>
            <person name="Spatafora J.W."/>
            <person name="Friedman N."/>
            <person name="Dalgaard J.Z."/>
            <person name="Baumann P."/>
            <person name="Niki H."/>
            <person name="Regev A."/>
            <person name="Nusbaum C."/>
        </authorList>
    </citation>
    <scope>NUCLEOTIDE SEQUENCE [LARGE SCALE GENOMIC DNA]</scope>
    <source>
        <strain evidence="10">yFS275 / FY16936</strain>
    </source>
</reference>
<evidence type="ECO:0000259" key="7">
    <source>
        <dbReference type="Pfam" id="PF01171"/>
    </source>
</evidence>
<evidence type="ECO:0000256" key="1">
    <source>
        <dbReference type="ARBA" id="ARBA00013267"/>
    </source>
</evidence>
<keyword evidence="3" id="KW-0819">tRNA processing</keyword>
<evidence type="ECO:0000256" key="6">
    <source>
        <dbReference type="ARBA" id="ARBA00048539"/>
    </source>
</evidence>
<dbReference type="GO" id="GO:0005524">
    <property type="term" value="F:ATP binding"/>
    <property type="evidence" value="ECO:0007669"/>
    <property type="project" value="UniProtKB-KW"/>
</dbReference>
<dbReference type="JaponicusDB" id="SJAG_05249">
    <property type="gene designation" value="til1"/>
</dbReference>
<dbReference type="OrthoDB" id="434144at2759"/>
<evidence type="ECO:0000256" key="4">
    <source>
        <dbReference type="ARBA" id="ARBA00022741"/>
    </source>
</evidence>
<evidence type="ECO:0000313" key="9">
    <source>
        <dbReference type="JaponicusDB" id="SJAG_05249"/>
    </source>
</evidence>
<protein>
    <recommendedName>
        <fullName evidence="1">tRNA(Ile)-lysidine synthetase</fullName>
        <ecNumber evidence="1">6.3.4.19</ecNumber>
    </recommendedName>
</protein>
<dbReference type="HOGENOM" id="CLU_015599_1_0_1"/>
<dbReference type="Pfam" id="PF01171">
    <property type="entry name" value="ATP_bind_3"/>
    <property type="match status" value="1"/>
</dbReference>
<dbReference type="SUPFAM" id="SSF52402">
    <property type="entry name" value="Adenine nucleotide alpha hydrolases-like"/>
    <property type="match status" value="1"/>
</dbReference>
<sequence>MLTADNFFVNSLRSFIPYLRNGTAGVAVSGGVDSMCLVHLLRETMLQYLWPKRIHAFIVEHGLRKESAEDAVITRRRLLDMGIPSTILPLNHKWDLSKQSKIETIARVLRYRTLAKACLRHKIYGLFTAHHLNDQYETIVMRLLQRKPGTWGGLCGIRKVAPLPESEDIYGADQILLLRPFLSYPKTCIKKKVQWCEDKSNKDIQLTVRNAIRAVGVDTLVSTEIASISQTFQELEDHSQKSVHSLLKQCSCLYFKAIHSFQMQIPCIIMDTSSDFIKTEFLMYLIDIITPKTKKKRRSIEGISKRLWNSTKPLTAGGCSFTLTKDDNCSSYILFITREQFSKRDAQKATFVLKNGSTILWDNRFWVQVKYDSAKSFTIRPLKSGDIKQIRYLCNNFPNLSWAAFSKSAPGKTRFTMPVIVNNFTQQINCLPISNVKCCQDVEVRIVPRKEPNLELFAHSRT</sequence>
<keyword evidence="5" id="KW-0067">ATP-binding</keyword>
<dbReference type="OMA" id="HIMQQTE"/>
<feature type="domain" description="tRNA(Ile)-lysidine/2-thiocytidine synthase N-terminal" evidence="7">
    <location>
        <begin position="26"/>
        <end position="214"/>
    </location>
</feature>
<dbReference type="Gene3D" id="3.40.50.620">
    <property type="entry name" value="HUPs"/>
    <property type="match status" value="1"/>
</dbReference>
<organism evidence="8 10">
    <name type="scientific">Schizosaccharomyces japonicus (strain yFS275 / FY16936)</name>
    <name type="common">Fission yeast</name>
    <dbReference type="NCBI Taxonomy" id="402676"/>
    <lineage>
        <taxon>Eukaryota</taxon>
        <taxon>Fungi</taxon>
        <taxon>Dikarya</taxon>
        <taxon>Ascomycota</taxon>
        <taxon>Taphrinomycotina</taxon>
        <taxon>Schizosaccharomycetes</taxon>
        <taxon>Schizosaccharomycetales</taxon>
        <taxon>Schizosaccharomycetaceae</taxon>
        <taxon>Schizosaccharomyces</taxon>
    </lineage>
</organism>
<proteinExistence type="inferred from homology"/>
<dbReference type="Proteomes" id="UP000001744">
    <property type="component" value="Unassembled WGS sequence"/>
</dbReference>
<comment type="catalytic activity">
    <reaction evidence="6">
        <text>cytidine(34) in tRNA(Ile2) + L-lysine + ATP = lysidine(34) in tRNA(Ile2) + AMP + diphosphate + H(+)</text>
        <dbReference type="Rhea" id="RHEA:43744"/>
        <dbReference type="Rhea" id="RHEA-COMP:10625"/>
        <dbReference type="Rhea" id="RHEA-COMP:10670"/>
        <dbReference type="ChEBI" id="CHEBI:15378"/>
        <dbReference type="ChEBI" id="CHEBI:30616"/>
        <dbReference type="ChEBI" id="CHEBI:32551"/>
        <dbReference type="ChEBI" id="CHEBI:33019"/>
        <dbReference type="ChEBI" id="CHEBI:82748"/>
        <dbReference type="ChEBI" id="CHEBI:83665"/>
        <dbReference type="ChEBI" id="CHEBI:456215"/>
        <dbReference type="EC" id="6.3.4.19"/>
    </reaction>
</comment>
<dbReference type="STRING" id="402676.B6JZ67"/>
<dbReference type="GeneID" id="7048072"/>
<dbReference type="EMBL" id="KE651168">
    <property type="protein sequence ID" value="EEB06835.1"/>
    <property type="molecule type" value="Genomic_DNA"/>
</dbReference>
<dbReference type="PANTHER" id="PTHR43033">
    <property type="entry name" value="TRNA(ILE)-LYSIDINE SYNTHASE-RELATED"/>
    <property type="match status" value="1"/>
</dbReference>
<dbReference type="InterPro" id="IPR011063">
    <property type="entry name" value="TilS/TtcA_N"/>
</dbReference>
<dbReference type="InterPro" id="IPR012094">
    <property type="entry name" value="tRNA_Ile_lys_synt"/>
</dbReference>
<dbReference type="GO" id="GO:0008033">
    <property type="term" value="P:tRNA processing"/>
    <property type="evidence" value="ECO:0007669"/>
    <property type="project" value="UniProtKB-KW"/>
</dbReference>
<dbReference type="HAMAP" id="MF_01161">
    <property type="entry name" value="tRNA_Ile_lys_synt"/>
    <property type="match status" value="1"/>
</dbReference>
<evidence type="ECO:0000313" key="10">
    <source>
        <dbReference type="Proteomes" id="UP000001744"/>
    </source>
</evidence>
<keyword evidence="2" id="KW-0436">Ligase</keyword>
<dbReference type="NCBIfam" id="TIGR02432">
    <property type="entry name" value="lysidine_TilS_N"/>
    <property type="match status" value="1"/>
</dbReference>
<evidence type="ECO:0000256" key="2">
    <source>
        <dbReference type="ARBA" id="ARBA00022598"/>
    </source>
</evidence>
<dbReference type="eggNOG" id="ENOG502QQNE">
    <property type="taxonomic scope" value="Eukaryota"/>
</dbReference>
<dbReference type="VEuPathDB" id="FungiDB:SJAG_05249"/>
<evidence type="ECO:0000256" key="5">
    <source>
        <dbReference type="ARBA" id="ARBA00022840"/>
    </source>
</evidence>
<dbReference type="RefSeq" id="XP_002173128.1">
    <property type="nucleotide sequence ID" value="XM_002173092.1"/>
</dbReference>
<accession>B6JZ67</accession>
<keyword evidence="4" id="KW-0547">Nucleotide-binding</keyword>
<keyword evidence="10" id="KW-1185">Reference proteome</keyword>
<dbReference type="EC" id="6.3.4.19" evidence="1"/>
<dbReference type="InterPro" id="IPR012795">
    <property type="entry name" value="tRNA_Ile_lys_synt_N"/>
</dbReference>